<keyword evidence="2" id="KW-1185">Reference proteome</keyword>
<dbReference type="EMBL" id="JAFNEN010000484">
    <property type="protein sequence ID" value="KAG8182008.1"/>
    <property type="molecule type" value="Genomic_DNA"/>
</dbReference>
<evidence type="ECO:0000313" key="2">
    <source>
        <dbReference type="Proteomes" id="UP000827092"/>
    </source>
</evidence>
<accession>A0AAV6UE46</accession>
<name>A0AAV6UE46_9ARAC</name>
<comment type="caution">
    <text evidence="1">The sequence shown here is derived from an EMBL/GenBank/DDBJ whole genome shotgun (WGS) entry which is preliminary data.</text>
</comment>
<gene>
    <name evidence="1" type="ORF">JTE90_012030</name>
</gene>
<reference evidence="1 2" key="1">
    <citation type="journal article" date="2022" name="Nat. Ecol. Evol.">
        <title>A masculinizing supergene underlies an exaggerated male reproductive morph in a spider.</title>
        <authorList>
            <person name="Hendrickx F."/>
            <person name="De Corte Z."/>
            <person name="Sonet G."/>
            <person name="Van Belleghem S.M."/>
            <person name="Kostlbacher S."/>
            <person name="Vangestel C."/>
        </authorList>
    </citation>
    <scope>NUCLEOTIDE SEQUENCE [LARGE SCALE GENOMIC DNA]</scope>
    <source>
        <strain evidence="1">W744_W776</strain>
    </source>
</reference>
<protein>
    <submittedName>
        <fullName evidence="1">Uncharacterized protein</fullName>
    </submittedName>
</protein>
<dbReference type="Proteomes" id="UP000827092">
    <property type="component" value="Unassembled WGS sequence"/>
</dbReference>
<evidence type="ECO:0000313" key="1">
    <source>
        <dbReference type="EMBL" id="KAG8182008.1"/>
    </source>
</evidence>
<dbReference type="AlphaFoldDB" id="A0AAV6UE46"/>
<proteinExistence type="predicted"/>
<organism evidence="1 2">
    <name type="scientific">Oedothorax gibbosus</name>
    <dbReference type="NCBI Taxonomy" id="931172"/>
    <lineage>
        <taxon>Eukaryota</taxon>
        <taxon>Metazoa</taxon>
        <taxon>Ecdysozoa</taxon>
        <taxon>Arthropoda</taxon>
        <taxon>Chelicerata</taxon>
        <taxon>Arachnida</taxon>
        <taxon>Araneae</taxon>
        <taxon>Araneomorphae</taxon>
        <taxon>Entelegynae</taxon>
        <taxon>Araneoidea</taxon>
        <taxon>Linyphiidae</taxon>
        <taxon>Erigoninae</taxon>
        <taxon>Oedothorax</taxon>
    </lineage>
</organism>
<sequence>MSPDSTDSRIFLYNVLKKKIGEKKNIKIVIIVCNEHPNIVSFLPGVTESPDQESVATKGLLLACKTITTSP</sequence>